<dbReference type="Proteomes" id="UP000239446">
    <property type="component" value="Unassembled WGS sequence"/>
</dbReference>
<keyword evidence="2" id="KW-0472">Membrane</keyword>
<dbReference type="Proteomes" id="UP000239648">
    <property type="component" value="Unassembled WGS sequence"/>
</dbReference>
<dbReference type="OrthoDB" id="5432325at2"/>
<dbReference type="RefSeq" id="WP_104415351.1">
    <property type="nucleotide sequence ID" value="NZ_PTIT01000004.1"/>
</dbReference>
<evidence type="ECO:0000256" key="2">
    <source>
        <dbReference type="SAM" id="Phobius"/>
    </source>
</evidence>
<name>A0A2S6G935_9GAMM</name>
<feature type="domain" description="Type II secretion system protein GspB C-terminal" evidence="3">
    <location>
        <begin position="170"/>
        <end position="226"/>
    </location>
</feature>
<feature type="transmembrane region" description="Helical" evidence="2">
    <location>
        <begin position="40"/>
        <end position="60"/>
    </location>
</feature>
<evidence type="ECO:0000313" key="4">
    <source>
        <dbReference type="EMBL" id="PPK52693.1"/>
    </source>
</evidence>
<evidence type="ECO:0000313" key="5">
    <source>
        <dbReference type="EMBL" id="PPK55761.1"/>
    </source>
</evidence>
<keyword evidence="2" id="KW-0812">Transmembrane</keyword>
<evidence type="ECO:0000259" key="3">
    <source>
        <dbReference type="Pfam" id="PF16537"/>
    </source>
</evidence>
<keyword evidence="7" id="KW-1185">Reference proteome</keyword>
<evidence type="ECO:0000313" key="6">
    <source>
        <dbReference type="Proteomes" id="UP000239446"/>
    </source>
</evidence>
<dbReference type="AlphaFoldDB" id="A0A2S6G935"/>
<accession>A0A2S6G935</accession>
<gene>
    <name evidence="5" type="ORF">B0H24_1004167</name>
    <name evidence="4" type="ORF">BY455_1048</name>
</gene>
<evidence type="ECO:0000256" key="1">
    <source>
        <dbReference type="SAM" id="MobiDB-lite"/>
    </source>
</evidence>
<dbReference type="GO" id="GO:0015627">
    <property type="term" value="C:type II protein secretion system complex"/>
    <property type="evidence" value="ECO:0007669"/>
    <property type="project" value="InterPro"/>
</dbReference>
<dbReference type="Pfam" id="PF16537">
    <property type="entry name" value="T2SSB"/>
    <property type="match status" value="1"/>
</dbReference>
<sequence>MSYILEALRKSEAERRQGQAPDLGQPVQMVYKPRRKPLPLAFWLALVLVLNAGVLGYVSWPEIRARFTTAPAQQTARVPASTEVEPVSEKKMATQVNPVPGNEAKRPVQETSSAGASGAGPTQEMAQTPVEEQPTIIVPRPASQRELTPTRPQGRVPHLVELPLSFQKSIPDLTFNSHILSSNPLASSVMINNQYLRVGDRLGDIQVERINEDSVVFSQGGQLFRIGTTRNWMSPR</sequence>
<proteinExistence type="predicted"/>
<evidence type="ECO:0000313" key="7">
    <source>
        <dbReference type="Proteomes" id="UP000239648"/>
    </source>
</evidence>
<dbReference type="EMBL" id="PTIT01000004">
    <property type="protein sequence ID" value="PPK52693.1"/>
    <property type="molecule type" value="Genomic_DNA"/>
</dbReference>
<organism evidence="5 6">
    <name type="scientific">Marinobacter persicus</name>
    <dbReference type="NCBI Taxonomy" id="930118"/>
    <lineage>
        <taxon>Bacteria</taxon>
        <taxon>Pseudomonadati</taxon>
        <taxon>Pseudomonadota</taxon>
        <taxon>Gammaproteobacteria</taxon>
        <taxon>Pseudomonadales</taxon>
        <taxon>Marinobacteraceae</taxon>
        <taxon>Marinobacter</taxon>
    </lineage>
</organism>
<dbReference type="EMBL" id="PTIU01000004">
    <property type="protein sequence ID" value="PPK55761.1"/>
    <property type="molecule type" value="Genomic_DNA"/>
</dbReference>
<dbReference type="InterPro" id="IPR032389">
    <property type="entry name" value="GspB_C"/>
</dbReference>
<feature type="region of interest" description="Disordered" evidence="1">
    <location>
        <begin position="70"/>
        <end position="139"/>
    </location>
</feature>
<comment type="caution">
    <text evidence="5">The sequence shown here is derived from an EMBL/GenBank/DDBJ whole genome shotgun (WGS) entry which is preliminary data.</text>
</comment>
<reference evidence="5 6" key="2">
    <citation type="submission" date="2018-02" db="EMBL/GenBank/DDBJ databases">
        <title>Subsurface microbial communities from deep shales in Ohio and West Virginia, USA.</title>
        <authorList>
            <person name="Wrighton K."/>
        </authorList>
    </citation>
    <scope>NUCLEOTIDE SEQUENCE [LARGE SCALE GENOMIC DNA]</scope>
    <source>
        <strain evidence="5 6">UTICA-S1B9</strain>
    </source>
</reference>
<reference evidence="4 7" key="1">
    <citation type="submission" date="2018-02" db="EMBL/GenBank/DDBJ databases">
        <title>Deep subsurface shale carbon reservoir microbial communities from Ohio and West Virginia, USA.</title>
        <authorList>
            <person name="Wrighton K."/>
        </authorList>
    </citation>
    <scope>NUCLEOTIDE SEQUENCE [LARGE SCALE GENOMIC DNA]</scope>
    <source>
        <strain evidence="4 7">UTICA-S1B6</strain>
    </source>
</reference>
<keyword evidence="2" id="KW-1133">Transmembrane helix</keyword>
<protein>
    <submittedName>
        <fullName evidence="5">General secretion pathway protein B</fullName>
    </submittedName>
</protein>